<gene>
    <name evidence="2" type="ORF">I6I06_26025</name>
</gene>
<feature type="repeat" description="TPR" evidence="1">
    <location>
        <begin position="151"/>
        <end position="184"/>
    </location>
</feature>
<dbReference type="PROSITE" id="PS00141">
    <property type="entry name" value="ASP_PROTEASE"/>
    <property type="match status" value="1"/>
</dbReference>
<dbReference type="Gene3D" id="1.25.40.10">
    <property type="entry name" value="Tetratricopeptide repeat domain"/>
    <property type="match status" value="1"/>
</dbReference>
<dbReference type="InterPro" id="IPR001969">
    <property type="entry name" value="Aspartic_peptidase_AS"/>
</dbReference>
<reference evidence="2 3" key="1">
    <citation type="submission" date="2020-12" db="EMBL/GenBank/DDBJ databases">
        <title>FDA dAtabase for Regulatory Grade micrObial Sequences (FDA-ARGOS): Supporting development and validation of Infectious Disease Dx tests.</title>
        <authorList>
            <person name="Nelson B."/>
            <person name="Plummer A."/>
            <person name="Tallon L."/>
            <person name="Sadzewicz L."/>
            <person name="Zhao X."/>
            <person name="Boylan J."/>
            <person name="Ott S."/>
            <person name="Bowen H."/>
            <person name="Vavikolanu K."/>
            <person name="Mehta A."/>
            <person name="Aluvathingal J."/>
            <person name="Nadendla S."/>
            <person name="Myers T."/>
            <person name="Yan Y."/>
            <person name="Sichtig H."/>
        </authorList>
    </citation>
    <scope>NUCLEOTIDE SEQUENCE [LARGE SCALE GENOMIC DNA]</scope>
    <source>
        <strain evidence="2 3">FDAARGOS_1049</strain>
    </source>
</reference>
<sequence length="377" mass="40458">MARLAYWTIGRRTGVSSGTNSASLLRIGALSLLFSLGGCGQSVPEELKPAVDHYHLGTVAASDLTAADTSRALSQLGRDACNRDAMNTLAVRLERTGYRREAANALTQFVDRCGRMDGFLSAAANDLMAVSDYHAAVGVADRLVQTDGINPQYYFLRGQAREGAHDYESALADYMQTIALVPDVSHITSNLFIRSADMHAKAGRYCEAISMIHMWTSAEPGRANNPQANRQIADYAAHQSCPSSYASGDDSFAREAGKTIRVKALVNGVSGTFIVDTGASYVLLTRTFAQRAHVPVDNARKIQLMTANGQRAGLLTQASSVNVGHASADRIVLTVDERTGSPLGNGIDGLLGQSFLSRFQTEFTPTHWSIRPTGLKG</sequence>
<dbReference type="InterPro" id="IPR011990">
    <property type="entry name" value="TPR-like_helical_dom_sf"/>
</dbReference>
<dbReference type="SUPFAM" id="SSF50630">
    <property type="entry name" value="Acid proteases"/>
    <property type="match status" value="1"/>
</dbReference>
<dbReference type="RefSeq" id="WP_052400466.1">
    <property type="nucleotide sequence ID" value="NZ_CP066076.1"/>
</dbReference>
<organism evidence="2 3">
    <name type="scientific">Paraburkholderia ginsengisoli</name>
    <dbReference type="NCBI Taxonomy" id="311231"/>
    <lineage>
        <taxon>Bacteria</taxon>
        <taxon>Pseudomonadati</taxon>
        <taxon>Pseudomonadota</taxon>
        <taxon>Betaproteobacteria</taxon>
        <taxon>Burkholderiales</taxon>
        <taxon>Burkholderiaceae</taxon>
        <taxon>Paraburkholderia</taxon>
    </lineage>
</organism>
<accession>A0A7T4N6R0</accession>
<keyword evidence="1" id="KW-0802">TPR repeat</keyword>
<dbReference type="KEGG" id="pgis:I6I06_26025"/>
<dbReference type="CDD" id="cd05483">
    <property type="entry name" value="retropepsin_like_bacteria"/>
    <property type="match status" value="1"/>
</dbReference>
<dbReference type="Proteomes" id="UP000595610">
    <property type="component" value="Chromosome 2"/>
</dbReference>
<dbReference type="Gene3D" id="2.40.70.10">
    <property type="entry name" value="Acid Proteases"/>
    <property type="match status" value="1"/>
</dbReference>
<proteinExistence type="predicted"/>
<dbReference type="Pfam" id="PF13975">
    <property type="entry name" value="gag-asp_proteas"/>
    <property type="match status" value="1"/>
</dbReference>
<dbReference type="InterPro" id="IPR034122">
    <property type="entry name" value="Retropepsin-like_bacterial"/>
</dbReference>
<dbReference type="SUPFAM" id="SSF48452">
    <property type="entry name" value="TPR-like"/>
    <property type="match status" value="1"/>
</dbReference>
<evidence type="ECO:0000313" key="2">
    <source>
        <dbReference type="EMBL" id="QQC66234.1"/>
    </source>
</evidence>
<keyword evidence="3" id="KW-1185">Reference proteome</keyword>
<dbReference type="PROSITE" id="PS50005">
    <property type="entry name" value="TPR"/>
    <property type="match status" value="1"/>
</dbReference>
<name>A0A7T4N6R0_9BURK</name>
<evidence type="ECO:0000313" key="3">
    <source>
        <dbReference type="Proteomes" id="UP000595610"/>
    </source>
</evidence>
<protein>
    <submittedName>
        <fullName evidence="2">Aspartyl protease family protein</fullName>
    </submittedName>
</protein>
<dbReference type="AlphaFoldDB" id="A0A7T4N6R0"/>
<keyword evidence="2" id="KW-0378">Hydrolase</keyword>
<dbReference type="InterPro" id="IPR021109">
    <property type="entry name" value="Peptidase_aspartic_dom_sf"/>
</dbReference>
<keyword evidence="2" id="KW-0645">Protease</keyword>
<evidence type="ECO:0000256" key="1">
    <source>
        <dbReference type="PROSITE-ProRule" id="PRU00339"/>
    </source>
</evidence>
<dbReference type="InterPro" id="IPR019734">
    <property type="entry name" value="TPR_rpt"/>
</dbReference>
<dbReference type="GO" id="GO:0006508">
    <property type="term" value="P:proteolysis"/>
    <property type="evidence" value="ECO:0007669"/>
    <property type="project" value="UniProtKB-KW"/>
</dbReference>
<dbReference type="GO" id="GO:0004190">
    <property type="term" value="F:aspartic-type endopeptidase activity"/>
    <property type="evidence" value="ECO:0007669"/>
    <property type="project" value="InterPro"/>
</dbReference>
<dbReference type="EMBL" id="CP066076">
    <property type="protein sequence ID" value="QQC66234.1"/>
    <property type="molecule type" value="Genomic_DNA"/>
</dbReference>